<dbReference type="InterPro" id="IPR004488">
    <property type="entry name" value="Mg/Co-transport_prot_CorA"/>
</dbReference>
<dbReference type="RefSeq" id="WP_136336125.1">
    <property type="nucleotide sequence ID" value="NZ_QXMP01000019.1"/>
</dbReference>
<keyword evidence="6 8" id="KW-1133">Transmembrane helix</keyword>
<keyword evidence="7 8" id="KW-0472">Membrane</keyword>
<keyword evidence="5 8" id="KW-0812">Transmembrane</keyword>
<feature type="transmembrane region" description="Helical" evidence="8">
    <location>
        <begin position="337"/>
        <end position="357"/>
    </location>
</feature>
<dbReference type="EMBL" id="SSMC01000002">
    <property type="protein sequence ID" value="THD67920.1"/>
    <property type="molecule type" value="Genomic_DNA"/>
</dbReference>
<dbReference type="SUPFAM" id="SSF144083">
    <property type="entry name" value="Magnesium transport protein CorA, transmembrane region"/>
    <property type="match status" value="1"/>
</dbReference>
<dbReference type="GO" id="GO:0000287">
    <property type="term" value="F:magnesium ion binding"/>
    <property type="evidence" value="ECO:0007669"/>
    <property type="project" value="TreeGrafter"/>
</dbReference>
<evidence type="ECO:0000313" key="9">
    <source>
        <dbReference type="EMBL" id="THD67920.1"/>
    </source>
</evidence>
<keyword evidence="10" id="KW-1185">Reference proteome</keyword>
<keyword evidence="3 8" id="KW-0813">Transport</keyword>
<dbReference type="Gene3D" id="1.20.58.340">
    <property type="entry name" value="Magnesium transport protein CorA, transmembrane region"/>
    <property type="match status" value="2"/>
</dbReference>
<dbReference type="InterPro" id="IPR045863">
    <property type="entry name" value="CorA_TM1_TM2"/>
</dbReference>
<evidence type="ECO:0000256" key="3">
    <source>
        <dbReference type="ARBA" id="ARBA00022448"/>
    </source>
</evidence>
<dbReference type="CDD" id="cd12828">
    <property type="entry name" value="TmCorA-like_1"/>
    <property type="match status" value="1"/>
</dbReference>
<evidence type="ECO:0000313" key="10">
    <source>
        <dbReference type="Proteomes" id="UP000305939"/>
    </source>
</evidence>
<evidence type="ECO:0000256" key="1">
    <source>
        <dbReference type="ARBA" id="ARBA00004651"/>
    </source>
</evidence>
<proteinExistence type="inferred from homology"/>
<comment type="function">
    <text evidence="8">Mediates influx of magnesium ions.</text>
</comment>
<dbReference type="GO" id="GO:0015087">
    <property type="term" value="F:cobalt ion transmembrane transporter activity"/>
    <property type="evidence" value="ECO:0007669"/>
    <property type="project" value="UniProtKB-UniRule"/>
</dbReference>
<dbReference type="OrthoDB" id="9803416at2"/>
<dbReference type="GO" id="GO:0050897">
    <property type="term" value="F:cobalt ion binding"/>
    <property type="evidence" value="ECO:0007669"/>
    <property type="project" value="TreeGrafter"/>
</dbReference>
<dbReference type="Proteomes" id="UP000305939">
    <property type="component" value="Unassembled WGS sequence"/>
</dbReference>
<dbReference type="Pfam" id="PF01544">
    <property type="entry name" value="CorA"/>
    <property type="match status" value="1"/>
</dbReference>
<comment type="similarity">
    <text evidence="2 8">Belongs to the CorA metal ion transporter (MIT) (TC 1.A.35) family.</text>
</comment>
<evidence type="ECO:0000256" key="8">
    <source>
        <dbReference type="RuleBase" id="RU362010"/>
    </source>
</evidence>
<keyword evidence="4 8" id="KW-1003">Cell membrane</keyword>
<comment type="subcellular location">
    <subcellularLocation>
        <location evidence="1">Cell membrane</location>
        <topology evidence="1">Multi-pass membrane protein</topology>
    </subcellularLocation>
    <subcellularLocation>
        <location evidence="8">Membrane</location>
        <topology evidence="8">Multi-pass membrane protein</topology>
    </subcellularLocation>
</comment>
<evidence type="ECO:0000256" key="7">
    <source>
        <dbReference type="ARBA" id="ARBA00023136"/>
    </source>
</evidence>
<organism evidence="9 10">
    <name type="scientific">Robertkochia marina</name>
    <dbReference type="NCBI Taxonomy" id="1227945"/>
    <lineage>
        <taxon>Bacteria</taxon>
        <taxon>Pseudomonadati</taxon>
        <taxon>Bacteroidota</taxon>
        <taxon>Flavobacteriia</taxon>
        <taxon>Flavobacteriales</taxon>
        <taxon>Flavobacteriaceae</taxon>
        <taxon>Robertkochia</taxon>
    </lineage>
</organism>
<protein>
    <recommendedName>
        <fullName evidence="8">Magnesium transport protein CorA</fullName>
    </recommendedName>
</protein>
<dbReference type="GO" id="GO:0015095">
    <property type="term" value="F:magnesium ion transmembrane transporter activity"/>
    <property type="evidence" value="ECO:0007669"/>
    <property type="project" value="UniProtKB-UniRule"/>
</dbReference>
<dbReference type="InterPro" id="IPR045861">
    <property type="entry name" value="CorA_cytoplasmic_dom"/>
</dbReference>
<dbReference type="PANTHER" id="PTHR46494">
    <property type="entry name" value="CORA FAMILY METAL ION TRANSPORTER (EUROFUNG)"/>
    <property type="match status" value="1"/>
</dbReference>
<dbReference type="PANTHER" id="PTHR46494:SF1">
    <property type="entry name" value="CORA FAMILY METAL ION TRANSPORTER (EUROFUNG)"/>
    <property type="match status" value="1"/>
</dbReference>
<dbReference type="AlphaFoldDB" id="A0A4S3M0G4"/>
<gene>
    <name evidence="8 9" type="primary">corA</name>
    <name evidence="9" type="ORF">E7Z59_09735</name>
</gene>
<keyword evidence="8" id="KW-0406">Ion transport</keyword>
<name>A0A4S3M0G4_9FLAO</name>
<evidence type="ECO:0000256" key="2">
    <source>
        <dbReference type="ARBA" id="ARBA00009765"/>
    </source>
</evidence>
<evidence type="ECO:0000256" key="5">
    <source>
        <dbReference type="ARBA" id="ARBA00022692"/>
    </source>
</evidence>
<evidence type="ECO:0000256" key="4">
    <source>
        <dbReference type="ARBA" id="ARBA00022475"/>
    </source>
</evidence>
<dbReference type="NCBIfam" id="TIGR00383">
    <property type="entry name" value="corA"/>
    <property type="match status" value="1"/>
</dbReference>
<dbReference type="Gene3D" id="3.30.460.20">
    <property type="entry name" value="CorA soluble domain-like"/>
    <property type="match status" value="1"/>
</dbReference>
<dbReference type="SUPFAM" id="SSF143865">
    <property type="entry name" value="CorA soluble domain-like"/>
    <property type="match status" value="1"/>
</dbReference>
<sequence length="363" mass="42433">MKSKRRSINNLISRPFQKQPKIGKAPGSVIYLGKRRGEKFRVSLMHYNEAEITEEPLEKVEAFVLSPTSRGVNWFNIKGLSNTEEVETLGKSFGLSALTLEDIVNTDQRPKMDHLDDHLFVVVKMIYPGDVNQFHIEHVAIVLLRDTVLLFQEVEEDVFEGVRERIRSSYGRIRNRKADYLLFALLDAIVDQYFIVMELMGNKIEQLEEKVYEKPNADLIHEIQALKKEVLELRKHIRPVKELVNQLIHIENSLIAEDTRPFLRDILDHCNEIQDNIDLYREMSVSLMEIYMSNMSNKMNEVMKVLTIMASIFIPLTFIAGIYGMNFQYMPELHERYAYPMVLGVMALMVIVMLIYFKRKDWL</sequence>
<accession>A0A4S3M0G4</accession>
<dbReference type="GO" id="GO:0005886">
    <property type="term" value="C:plasma membrane"/>
    <property type="evidence" value="ECO:0007669"/>
    <property type="project" value="UniProtKB-SubCell"/>
</dbReference>
<reference evidence="9 10" key="1">
    <citation type="submission" date="2019-04" db="EMBL/GenBank/DDBJ databases">
        <title>Draft genome sequence of Robertkochia marina CC-AMO-30D.</title>
        <authorList>
            <person name="Hameed A."/>
            <person name="Lin S.-Y."/>
            <person name="Shahina M."/>
            <person name="Lai W.-A."/>
            <person name="Young C.-C."/>
        </authorList>
    </citation>
    <scope>NUCLEOTIDE SEQUENCE [LARGE SCALE GENOMIC DNA]</scope>
    <source>
        <strain evidence="9 10">CC-AMO-30D</strain>
    </source>
</reference>
<dbReference type="FunFam" id="1.20.58.340:FF:000012">
    <property type="entry name" value="Magnesium transport protein CorA"/>
    <property type="match status" value="1"/>
</dbReference>
<dbReference type="InterPro" id="IPR002523">
    <property type="entry name" value="MgTranspt_CorA/ZnTranspt_ZntB"/>
</dbReference>
<evidence type="ECO:0000256" key="6">
    <source>
        <dbReference type="ARBA" id="ARBA00022989"/>
    </source>
</evidence>
<feature type="transmembrane region" description="Helical" evidence="8">
    <location>
        <begin position="305"/>
        <end position="325"/>
    </location>
</feature>
<keyword evidence="8" id="KW-0460">Magnesium</keyword>
<comment type="caution">
    <text evidence="9">The sequence shown here is derived from an EMBL/GenBank/DDBJ whole genome shotgun (WGS) entry which is preliminary data.</text>
</comment>